<organism evidence="2 3">
    <name type="scientific">Acidiphilium cryptum (strain JF-5)</name>
    <dbReference type="NCBI Taxonomy" id="349163"/>
    <lineage>
        <taxon>Bacteria</taxon>
        <taxon>Pseudomonadati</taxon>
        <taxon>Pseudomonadota</taxon>
        <taxon>Alphaproteobacteria</taxon>
        <taxon>Acetobacterales</taxon>
        <taxon>Acidocellaceae</taxon>
        <taxon>Acidiphilium</taxon>
    </lineage>
</organism>
<sequence>MTDHAPCSGFPYTRGVERRRDDVRIGAAAAEMAADGRPHLGVGRCRHGVEQGGAAHDHAGRAEAALQGVVRDERGLNRMEVVAARQPLDRRDPMPRGIDGEEHAGDDRLAVEPDGAGGTGAAIACDLGAGQAEHRAERIGEGRLRRDGEDVAGAVDREGDGDCAGAEHPPGIRGGRCRRGGTGHARGGGGQRRTAYERPSRNIVLHSAGSAARGCPERHPRGCRYWSWWIASAGGSRVDPCQGRSRAGAVRRRCAPCHREGEYARDAG</sequence>
<dbReference type="STRING" id="349163.Acry_1126"/>
<keyword evidence="3" id="KW-1185">Reference proteome</keyword>
<reference evidence="2 3" key="1">
    <citation type="submission" date="2007-05" db="EMBL/GenBank/DDBJ databases">
        <title>Complete sequence of chromosome of Acidiphilium cryptum JF-5.</title>
        <authorList>
            <consortium name="US DOE Joint Genome Institute"/>
            <person name="Copeland A."/>
            <person name="Lucas S."/>
            <person name="Lapidus A."/>
            <person name="Barry K."/>
            <person name="Detter J.C."/>
            <person name="Glavina del Rio T."/>
            <person name="Hammon N."/>
            <person name="Israni S."/>
            <person name="Dalin E."/>
            <person name="Tice H."/>
            <person name="Pitluck S."/>
            <person name="Sims D."/>
            <person name="Brettin T."/>
            <person name="Bruce D."/>
            <person name="Han C."/>
            <person name="Schmutz J."/>
            <person name="Larimer F."/>
            <person name="Land M."/>
            <person name="Hauser L."/>
            <person name="Kyrpides N."/>
            <person name="Kim E."/>
            <person name="Magnuson T."/>
            <person name="Richardson P."/>
        </authorList>
    </citation>
    <scope>NUCLEOTIDE SEQUENCE [LARGE SCALE GENOMIC DNA]</scope>
    <source>
        <strain evidence="2 3">JF-5</strain>
    </source>
</reference>
<feature type="compositionally biased region" description="Basic and acidic residues" evidence="1">
    <location>
        <begin position="90"/>
        <end position="111"/>
    </location>
</feature>
<accession>A5FXK6</accession>
<feature type="region of interest" description="Disordered" evidence="1">
    <location>
        <begin position="90"/>
        <end position="117"/>
    </location>
</feature>
<dbReference type="KEGG" id="acr:Acry_1126"/>
<feature type="compositionally biased region" description="Gly residues" evidence="1">
    <location>
        <begin position="182"/>
        <end position="191"/>
    </location>
</feature>
<feature type="region of interest" description="Disordered" evidence="1">
    <location>
        <begin position="136"/>
        <end position="199"/>
    </location>
</feature>
<dbReference type="EMBL" id="CP000697">
    <property type="protein sequence ID" value="ABQ30338.1"/>
    <property type="molecule type" value="Genomic_DNA"/>
</dbReference>
<evidence type="ECO:0000313" key="3">
    <source>
        <dbReference type="Proteomes" id="UP000000245"/>
    </source>
</evidence>
<protein>
    <submittedName>
        <fullName evidence="2">Uncharacterized protein</fullName>
    </submittedName>
</protein>
<dbReference type="Proteomes" id="UP000000245">
    <property type="component" value="Chromosome"/>
</dbReference>
<dbReference type="AlphaFoldDB" id="A5FXK6"/>
<evidence type="ECO:0000313" key="2">
    <source>
        <dbReference type="EMBL" id="ABQ30338.1"/>
    </source>
</evidence>
<evidence type="ECO:0000256" key="1">
    <source>
        <dbReference type="SAM" id="MobiDB-lite"/>
    </source>
</evidence>
<gene>
    <name evidence="2" type="ordered locus">Acry_1126</name>
</gene>
<proteinExistence type="predicted"/>
<name>A5FXK6_ACICJ</name>
<dbReference type="HOGENOM" id="CLU_1036756_0_0_5"/>
<feature type="compositionally biased region" description="Basic and acidic residues" evidence="1">
    <location>
        <begin position="136"/>
        <end position="160"/>
    </location>
</feature>